<proteinExistence type="predicted"/>
<dbReference type="AlphaFoldDB" id="A0A7W8ZQK5"/>
<evidence type="ECO:0000256" key="1">
    <source>
        <dbReference type="SAM" id="Phobius"/>
    </source>
</evidence>
<evidence type="ECO:0000313" key="2">
    <source>
        <dbReference type="EMBL" id="MBB5638165.1"/>
    </source>
</evidence>
<comment type="caution">
    <text evidence="2">The sequence shown here is derived from an EMBL/GenBank/DDBJ whole genome shotgun (WGS) entry which is preliminary data.</text>
</comment>
<protein>
    <submittedName>
        <fullName evidence="2">Uncharacterized protein</fullName>
    </submittedName>
</protein>
<feature type="transmembrane region" description="Helical" evidence="1">
    <location>
        <begin position="70"/>
        <end position="87"/>
    </location>
</feature>
<reference evidence="2 3" key="1">
    <citation type="submission" date="2020-08" db="EMBL/GenBank/DDBJ databases">
        <title>Genomic Encyclopedia of Type Strains, Phase IV (KMG-V): Genome sequencing to study the core and pangenomes of soil and plant-associated prokaryotes.</title>
        <authorList>
            <person name="Whitman W."/>
        </authorList>
    </citation>
    <scope>NUCLEOTIDE SEQUENCE [LARGE SCALE GENOMIC DNA]</scope>
    <source>
        <strain evidence="2 3">S3M1</strain>
    </source>
</reference>
<dbReference type="RefSeq" id="WP_183884001.1">
    <property type="nucleotide sequence ID" value="NZ_JACHCE010000007.1"/>
</dbReference>
<feature type="transmembrane region" description="Helical" evidence="1">
    <location>
        <begin position="46"/>
        <end position="64"/>
    </location>
</feature>
<sequence>MQELHSSAIPGDFFTAASLGTLAGATGAVYIICSTIQKVFNFNPKWLALLVSVLISFSAAFLTQTNENDISRYFIALLNGFLIYASATGTNQVFGSKPDQNSHSAGFRQAIKSNRRFNTTWWSY</sequence>
<dbReference type="Proteomes" id="UP000537204">
    <property type="component" value="Unassembled WGS sequence"/>
</dbReference>
<accession>A0A7W8ZQK5</accession>
<keyword evidence="1" id="KW-1133">Transmembrane helix</keyword>
<dbReference type="EMBL" id="JACHCE010000007">
    <property type="protein sequence ID" value="MBB5638165.1"/>
    <property type="molecule type" value="Genomic_DNA"/>
</dbReference>
<feature type="transmembrane region" description="Helical" evidence="1">
    <location>
        <begin position="13"/>
        <end position="34"/>
    </location>
</feature>
<evidence type="ECO:0000313" key="3">
    <source>
        <dbReference type="Proteomes" id="UP000537204"/>
    </source>
</evidence>
<keyword evidence="1" id="KW-0472">Membrane</keyword>
<organism evidence="2 3">
    <name type="scientific">Pedobacter cryoconitis</name>
    <dbReference type="NCBI Taxonomy" id="188932"/>
    <lineage>
        <taxon>Bacteria</taxon>
        <taxon>Pseudomonadati</taxon>
        <taxon>Bacteroidota</taxon>
        <taxon>Sphingobacteriia</taxon>
        <taxon>Sphingobacteriales</taxon>
        <taxon>Sphingobacteriaceae</taxon>
        <taxon>Pedobacter</taxon>
    </lineage>
</organism>
<name>A0A7W8ZQK5_9SPHI</name>
<keyword evidence="1" id="KW-0812">Transmembrane</keyword>
<gene>
    <name evidence="2" type="ORF">HDE68_004091</name>
</gene>